<dbReference type="AlphaFoldDB" id="A0A372JHR2"/>
<proteinExistence type="predicted"/>
<evidence type="ECO:0000313" key="2">
    <source>
        <dbReference type="EMBL" id="RFU39543.1"/>
    </source>
</evidence>
<dbReference type="Gene3D" id="1.10.260.40">
    <property type="entry name" value="lambda repressor-like DNA-binding domains"/>
    <property type="match status" value="1"/>
</dbReference>
<evidence type="ECO:0000313" key="3">
    <source>
        <dbReference type="Proteomes" id="UP000261811"/>
    </source>
</evidence>
<organism evidence="2 3">
    <name type="scientific">Actinomadura logoneensis</name>
    <dbReference type="NCBI Taxonomy" id="2293572"/>
    <lineage>
        <taxon>Bacteria</taxon>
        <taxon>Bacillati</taxon>
        <taxon>Actinomycetota</taxon>
        <taxon>Actinomycetes</taxon>
        <taxon>Streptosporangiales</taxon>
        <taxon>Thermomonosporaceae</taxon>
        <taxon>Actinomadura</taxon>
    </lineage>
</organism>
<dbReference type="SMART" id="SM00530">
    <property type="entry name" value="HTH_XRE"/>
    <property type="match status" value="1"/>
</dbReference>
<comment type="caution">
    <text evidence="2">The sequence shown here is derived from an EMBL/GenBank/DDBJ whole genome shotgun (WGS) entry which is preliminary data.</text>
</comment>
<dbReference type="CDD" id="cd00093">
    <property type="entry name" value="HTH_XRE"/>
    <property type="match status" value="1"/>
</dbReference>
<dbReference type="InterPro" id="IPR010982">
    <property type="entry name" value="Lambda_DNA-bd_dom_sf"/>
</dbReference>
<gene>
    <name evidence="2" type="ORF">DZF91_21875</name>
</gene>
<keyword evidence="3" id="KW-1185">Reference proteome</keyword>
<dbReference type="InterPro" id="IPR001387">
    <property type="entry name" value="Cro/C1-type_HTH"/>
</dbReference>
<dbReference type="Proteomes" id="UP000261811">
    <property type="component" value="Unassembled WGS sequence"/>
</dbReference>
<dbReference type="InterPro" id="IPR041413">
    <property type="entry name" value="MLTR_LBD"/>
</dbReference>
<sequence length="267" mass="30165">MDRRGLAVFLRDRRAKVRPEDAGLPEGTRRRTPGLRRAEVAHLAGISVDYYIRLEQARGPRPSRQVLGALARALRLADDERTYLYHLADERPDLPAGPPQEVPQGVLRMLDRLDGTPAYVMDAKYDVLAWNDLAAALIRDFAAQSPRDRNIIRRICRDGGHDERFVRDCLADLRATAAKYPSDPGVRELVAEVNAVPGLAAMWDEREVRVRRSSRKRIDHPLVGTVELDVDYLVVPECDQRVVLYTAAPDTPSHEALRRLRTVGARR</sequence>
<dbReference type="OrthoDB" id="4336585at2"/>
<reference evidence="2 3" key="1">
    <citation type="submission" date="2018-08" db="EMBL/GenBank/DDBJ databases">
        <title>Actinomadura jelena sp. nov., a novel Actinomycete isolated from soil in Chad.</title>
        <authorList>
            <person name="Shi L."/>
        </authorList>
    </citation>
    <scope>NUCLEOTIDE SEQUENCE [LARGE SCALE GENOMIC DNA]</scope>
    <source>
        <strain evidence="2 3">NEAU-G17</strain>
    </source>
</reference>
<feature type="domain" description="HTH cro/C1-type" evidence="1">
    <location>
        <begin position="34"/>
        <end position="81"/>
    </location>
</feature>
<dbReference type="PANTHER" id="PTHR35010:SF2">
    <property type="entry name" value="BLL4672 PROTEIN"/>
    <property type="match status" value="1"/>
</dbReference>
<dbReference type="PANTHER" id="PTHR35010">
    <property type="entry name" value="BLL4672 PROTEIN-RELATED"/>
    <property type="match status" value="1"/>
</dbReference>
<dbReference type="EMBL" id="QURH01000335">
    <property type="protein sequence ID" value="RFU39543.1"/>
    <property type="molecule type" value="Genomic_DNA"/>
</dbReference>
<dbReference type="PROSITE" id="PS50943">
    <property type="entry name" value="HTH_CROC1"/>
    <property type="match status" value="1"/>
</dbReference>
<dbReference type="Gene3D" id="3.30.450.180">
    <property type="match status" value="1"/>
</dbReference>
<dbReference type="SUPFAM" id="SSF47413">
    <property type="entry name" value="lambda repressor-like DNA-binding domains"/>
    <property type="match status" value="1"/>
</dbReference>
<dbReference type="GO" id="GO:0003677">
    <property type="term" value="F:DNA binding"/>
    <property type="evidence" value="ECO:0007669"/>
    <property type="project" value="InterPro"/>
</dbReference>
<dbReference type="Pfam" id="PF17765">
    <property type="entry name" value="MLTR_LBD"/>
    <property type="match status" value="1"/>
</dbReference>
<name>A0A372JHR2_9ACTN</name>
<evidence type="ECO:0000259" key="1">
    <source>
        <dbReference type="PROSITE" id="PS50943"/>
    </source>
</evidence>
<protein>
    <submittedName>
        <fullName evidence="2">XRE family transcriptional regulator</fullName>
    </submittedName>
</protein>
<dbReference type="Pfam" id="PF13560">
    <property type="entry name" value="HTH_31"/>
    <property type="match status" value="1"/>
</dbReference>
<accession>A0A372JHR2</accession>